<keyword evidence="2 4" id="KW-0863">Zinc-finger</keyword>
<keyword evidence="6" id="KW-1133">Transmembrane helix</keyword>
<feature type="coiled-coil region" evidence="5">
    <location>
        <begin position="239"/>
        <end position="327"/>
    </location>
</feature>
<dbReference type="Gene3D" id="3.30.40.10">
    <property type="entry name" value="Zinc/RING finger domain, C3HC4 (zinc finger)"/>
    <property type="match status" value="1"/>
</dbReference>
<evidence type="ECO:0000256" key="2">
    <source>
        <dbReference type="ARBA" id="ARBA00022771"/>
    </source>
</evidence>
<gene>
    <name evidence="8" type="ORF">MNOR_LOCUS5932</name>
</gene>
<dbReference type="Pfam" id="PF13639">
    <property type="entry name" value="zf-RING_2"/>
    <property type="match status" value="1"/>
</dbReference>
<dbReference type="PANTHER" id="PTHR47156">
    <property type="entry name" value="PROTEIN CBG20824"/>
    <property type="match status" value="1"/>
</dbReference>
<name>A0AAV2PYM2_MEGNR</name>
<dbReference type="PROSITE" id="PS00518">
    <property type="entry name" value="ZF_RING_1"/>
    <property type="match status" value="1"/>
</dbReference>
<dbReference type="Proteomes" id="UP001497623">
    <property type="component" value="Unassembled WGS sequence"/>
</dbReference>
<dbReference type="PROSITE" id="PS50089">
    <property type="entry name" value="ZF_RING_2"/>
    <property type="match status" value="1"/>
</dbReference>
<dbReference type="InterPro" id="IPR013083">
    <property type="entry name" value="Znf_RING/FYVE/PHD"/>
</dbReference>
<keyword evidence="1" id="KW-0479">Metal-binding</keyword>
<keyword evidence="6" id="KW-0812">Transmembrane</keyword>
<evidence type="ECO:0000256" key="3">
    <source>
        <dbReference type="ARBA" id="ARBA00022833"/>
    </source>
</evidence>
<keyword evidence="5" id="KW-0175">Coiled coil</keyword>
<evidence type="ECO:0000256" key="6">
    <source>
        <dbReference type="SAM" id="Phobius"/>
    </source>
</evidence>
<dbReference type="InterPro" id="IPR017907">
    <property type="entry name" value="Znf_RING_CS"/>
</dbReference>
<organism evidence="8 9">
    <name type="scientific">Meganyctiphanes norvegica</name>
    <name type="common">Northern krill</name>
    <name type="synonym">Thysanopoda norvegica</name>
    <dbReference type="NCBI Taxonomy" id="48144"/>
    <lineage>
        <taxon>Eukaryota</taxon>
        <taxon>Metazoa</taxon>
        <taxon>Ecdysozoa</taxon>
        <taxon>Arthropoda</taxon>
        <taxon>Crustacea</taxon>
        <taxon>Multicrustacea</taxon>
        <taxon>Malacostraca</taxon>
        <taxon>Eumalacostraca</taxon>
        <taxon>Eucarida</taxon>
        <taxon>Euphausiacea</taxon>
        <taxon>Euphausiidae</taxon>
        <taxon>Meganyctiphanes</taxon>
    </lineage>
</organism>
<feature type="non-terminal residue" evidence="8">
    <location>
        <position position="733"/>
    </location>
</feature>
<dbReference type="EMBL" id="CAXKWB010002356">
    <property type="protein sequence ID" value="CAL4066685.1"/>
    <property type="molecule type" value="Genomic_DNA"/>
</dbReference>
<evidence type="ECO:0000256" key="1">
    <source>
        <dbReference type="ARBA" id="ARBA00022723"/>
    </source>
</evidence>
<keyword evidence="3" id="KW-0862">Zinc</keyword>
<dbReference type="GO" id="GO:0008270">
    <property type="term" value="F:zinc ion binding"/>
    <property type="evidence" value="ECO:0007669"/>
    <property type="project" value="UniProtKB-KW"/>
</dbReference>
<sequence length="733" mass="86276">MEGSACIVCFKSYDDHKRRPRIMPCGHTMCSVCLGRIIRKESKMCPTCREVFTADNVEEFKVNYALENSQKSKEDKQSDGEDYPMATGHRALENTTTENLIECAEHELPVINRCSTHKGWVCQKCIKRDHSSESCKMITISEELNIKKELQLSQSQPILKKFDEACKKSGDCRKQLKKVMEECISKRSQEYIQRTETLKNQMEKNYAVFDKKLGNLEGQRSIYEKSVDYLKSSDTIKGVSRYLDEVQNETENLQLISEKIEKEVQLTLEDDLSDLQTKYQVLHQEKEQSFEESRHKLASLEKTIKKNKTLEDDLSDLQTKYQVLHQEKEQSFEESRHKITSLEKIIKKNKESSVSSVWLWSAAFIFAGLALAYGFSVSNMQSEKNLLEKKPHQLEDHLLSEKSLKKYIMSEKNLLEERLHQLEDNLLSEKEMNKDIMSENNLLEERLHQLEDNLLSEKVMKKDIMSENNLLEERLHQLEDNLLSEKERKKDIMSENNLLEERLHQLEDNLLSEKERKKDIMSENNLLEERLHQLEDNLLSEKERKKDIMSENNLLEERLHQLEDNLLSEKERKKDIMSEKSLLVERLHQLEDTLLSDKEMETVVLNEKNLLEEKLHQLEDHLLSEKEMNKDIMSEKNLLEKRLHYLEDHLLREKQKTKHIMFLEDDLSDLQTKYQVLHQEKEQCLEESRQTIAYLEASIKNNKETSVSSAVWLWSAAIIFAGLAFGYRVSYMQ</sequence>
<dbReference type="SMART" id="SM00184">
    <property type="entry name" value="RING"/>
    <property type="match status" value="1"/>
</dbReference>
<feature type="coiled-coil region" evidence="5">
    <location>
        <begin position="405"/>
        <end position="579"/>
    </location>
</feature>
<feature type="coiled-coil region" evidence="5">
    <location>
        <begin position="660"/>
        <end position="687"/>
    </location>
</feature>
<dbReference type="InterPro" id="IPR001841">
    <property type="entry name" value="Znf_RING"/>
</dbReference>
<evidence type="ECO:0000259" key="7">
    <source>
        <dbReference type="PROSITE" id="PS50089"/>
    </source>
</evidence>
<evidence type="ECO:0000313" key="9">
    <source>
        <dbReference type="Proteomes" id="UP001497623"/>
    </source>
</evidence>
<dbReference type="SUPFAM" id="SSF57850">
    <property type="entry name" value="RING/U-box"/>
    <property type="match status" value="1"/>
</dbReference>
<feature type="domain" description="RING-type" evidence="7">
    <location>
        <begin position="6"/>
        <end position="49"/>
    </location>
</feature>
<feature type="transmembrane region" description="Helical" evidence="6">
    <location>
        <begin position="711"/>
        <end position="729"/>
    </location>
</feature>
<keyword evidence="6" id="KW-0472">Membrane</keyword>
<evidence type="ECO:0000256" key="4">
    <source>
        <dbReference type="PROSITE-ProRule" id="PRU00175"/>
    </source>
</evidence>
<dbReference type="InterPro" id="IPR052667">
    <property type="entry name" value="E3_ubiquitin-ligase_RING"/>
</dbReference>
<comment type="caution">
    <text evidence="8">The sequence shown here is derived from an EMBL/GenBank/DDBJ whole genome shotgun (WGS) entry which is preliminary data.</text>
</comment>
<proteinExistence type="predicted"/>
<feature type="transmembrane region" description="Helical" evidence="6">
    <location>
        <begin position="357"/>
        <end position="375"/>
    </location>
</feature>
<dbReference type="PANTHER" id="PTHR47156:SF10">
    <property type="entry name" value="E3 UBIQUITIN-PROTEIN LIGASE TRIM-21-RELATED"/>
    <property type="match status" value="1"/>
</dbReference>
<keyword evidence="9" id="KW-1185">Reference proteome</keyword>
<reference evidence="8 9" key="1">
    <citation type="submission" date="2024-05" db="EMBL/GenBank/DDBJ databases">
        <authorList>
            <person name="Wallberg A."/>
        </authorList>
    </citation>
    <scope>NUCLEOTIDE SEQUENCE [LARGE SCALE GENOMIC DNA]</scope>
</reference>
<accession>A0AAV2PYM2</accession>
<evidence type="ECO:0000256" key="5">
    <source>
        <dbReference type="SAM" id="Coils"/>
    </source>
</evidence>
<dbReference type="AlphaFoldDB" id="A0AAV2PYM2"/>
<evidence type="ECO:0000313" key="8">
    <source>
        <dbReference type="EMBL" id="CAL4066685.1"/>
    </source>
</evidence>
<protein>
    <recommendedName>
        <fullName evidence="7">RING-type domain-containing protein</fullName>
    </recommendedName>
</protein>